<evidence type="ECO:0000256" key="5">
    <source>
        <dbReference type="PROSITE-ProRule" id="PRU01248"/>
    </source>
</evidence>
<dbReference type="SUPFAM" id="SSF56349">
    <property type="entry name" value="DNA breaking-rejoining enzymes"/>
    <property type="match status" value="1"/>
</dbReference>
<dbReference type="EMBL" id="DVJI01000009">
    <property type="protein sequence ID" value="HIS70699.1"/>
    <property type="molecule type" value="Genomic_DNA"/>
</dbReference>
<comment type="similarity">
    <text evidence="1">Belongs to the 'phage' integrase family.</text>
</comment>
<dbReference type="GO" id="GO:0015074">
    <property type="term" value="P:DNA integration"/>
    <property type="evidence" value="ECO:0007669"/>
    <property type="project" value="UniProtKB-KW"/>
</dbReference>
<keyword evidence="2" id="KW-0229">DNA integration</keyword>
<dbReference type="InterPro" id="IPR050808">
    <property type="entry name" value="Phage_Integrase"/>
</dbReference>
<dbReference type="Pfam" id="PF22022">
    <property type="entry name" value="Phage_int_M"/>
    <property type="match status" value="1"/>
</dbReference>
<gene>
    <name evidence="7" type="ORF">IAD02_01785</name>
</gene>
<evidence type="ECO:0000313" key="7">
    <source>
        <dbReference type="EMBL" id="HIS70699.1"/>
    </source>
</evidence>
<accession>A0A9D1FFC0</accession>
<dbReference type="Proteomes" id="UP000886742">
    <property type="component" value="Unassembled WGS sequence"/>
</dbReference>
<evidence type="ECO:0000259" key="6">
    <source>
        <dbReference type="PROSITE" id="PS51900"/>
    </source>
</evidence>
<reference evidence="7" key="1">
    <citation type="submission" date="2020-10" db="EMBL/GenBank/DDBJ databases">
        <authorList>
            <person name="Gilroy R."/>
        </authorList>
    </citation>
    <scope>NUCLEOTIDE SEQUENCE</scope>
    <source>
        <strain evidence="7">ChiGjej3B3-5194</strain>
    </source>
</reference>
<evidence type="ECO:0000256" key="2">
    <source>
        <dbReference type="ARBA" id="ARBA00022908"/>
    </source>
</evidence>
<keyword evidence="4" id="KW-0233">DNA recombination</keyword>
<protein>
    <recommendedName>
        <fullName evidence="6">Core-binding (CB) domain-containing protein</fullName>
    </recommendedName>
</protein>
<keyword evidence="3 5" id="KW-0238">DNA-binding</keyword>
<dbReference type="PANTHER" id="PTHR30629">
    <property type="entry name" value="PROPHAGE INTEGRASE"/>
    <property type="match status" value="1"/>
</dbReference>
<name>A0A9D1FFC0_9PROT</name>
<proteinExistence type="inferred from homology"/>
<evidence type="ECO:0000313" key="8">
    <source>
        <dbReference type="Proteomes" id="UP000886742"/>
    </source>
</evidence>
<dbReference type="InterPro" id="IPR011010">
    <property type="entry name" value="DNA_brk_join_enz"/>
</dbReference>
<dbReference type="InterPro" id="IPR038488">
    <property type="entry name" value="Integrase_DNA-bd_sf"/>
</dbReference>
<evidence type="ECO:0000256" key="3">
    <source>
        <dbReference type="ARBA" id="ARBA00023125"/>
    </source>
</evidence>
<comment type="caution">
    <text evidence="7">The sequence shown here is derived from an EMBL/GenBank/DDBJ whole genome shotgun (WGS) entry which is preliminary data.</text>
</comment>
<dbReference type="GO" id="GO:0006310">
    <property type="term" value="P:DNA recombination"/>
    <property type="evidence" value="ECO:0007669"/>
    <property type="project" value="UniProtKB-KW"/>
</dbReference>
<dbReference type="Gene3D" id="1.10.150.130">
    <property type="match status" value="1"/>
</dbReference>
<dbReference type="Gene3D" id="1.10.443.10">
    <property type="entry name" value="Intergrase catalytic core"/>
    <property type="match status" value="1"/>
</dbReference>
<sequence>MAHQFFFNPFILDNLPAPATGFDVVQDMSEPRLRMYVTSRGVKTFFVRKRVHGRDKRIIIGNYPDTDIEVARGAVPEILAIAMERPRVHRKKITLKKFLDIYLEKRVRRNSVSRDKLERAIKRHLSALGDKYISDITPDDIADTIARIDGRAIAGRMQEFLQSVFKYAIDSGYIKVSPAAELPKIVQNRRVRPLNKSGFHRLLRAIDEEPDQNLRAAFLMLIYGFAPKSQVFSMQWSELDFNHYTWCDRPLSDRAVVLLQDLPQDGRWVFPGRGRGHLTDPRVAWRRVAKAAGIPNLTMDDVNKFLMRQLTWASDKEDFRMNMNALLSDVMA</sequence>
<dbReference type="InterPro" id="IPR053876">
    <property type="entry name" value="Phage_int_M"/>
</dbReference>
<dbReference type="InterPro" id="IPR010998">
    <property type="entry name" value="Integrase_recombinase_N"/>
</dbReference>
<dbReference type="AlphaFoldDB" id="A0A9D1FFC0"/>
<dbReference type="Gene3D" id="3.30.160.390">
    <property type="entry name" value="Integrase, DNA-binding domain"/>
    <property type="match status" value="1"/>
</dbReference>
<dbReference type="InterPro" id="IPR044068">
    <property type="entry name" value="CB"/>
</dbReference>
<organism evidence="7 8">
    <name type="scientific">Candidatus Enterousia intestinigallinarum</name>
    <dbReference type="NCBI Taxonomy" id="2840790"/>
    <lineage>
        <taxon>Bacteria</taxon>
        <taxon>Pseudomonadati</taxon>
        <taxon>Pseudomonadota</taxon>
        <taxon>Alphaproteobacteria</taxon>
        <taxon>Candidatus Enterousia</taxon>
    </lineage>
</organism>
<dbReference type="GO" id="GO:0003677">
    <property type="term" value="F:DNA binding"/>
    <property type="evidence" value="ECO:0007669"/>
    <property type="project" value="UniProtKB-UniRule"/>
</dbReference>
<dbReference type="InterPro" id="IPR013762">
    <property type="entry name" value="Integrase-like_cat_sf"/>
</dbReference>
<reference evidence="7" key="2">
    <citation type="journal article" date="2021" name="PeerJ">
        <title>Extensive microbial diversity within the chicken gut microbiome revealed by metagenomics and culture.</title>
        <authorList>
            <person name="Gilroy R."/>
            <person name="Ravi A."/>
            <person name="Getino M."/>
            <person name="Pursley I."/>
            <person name="Horton D.L."/>
            <person name="Alikhan N.F."/>
            <person name="Baker D."/>
            <person name="Gharbi K."/>
            <person name="Hall N."/>
            <person name="Watson M."/>
            <person name="Adriaenssens E.M."/>
            <person name="Foster-Nyarko E."/>
            <person name="Jarju S."/>
            <person name="Secka A."/>
            <person name="Antonio M."/>
            <person name="Oren A."/>
            <person name="Chaudhuri R.R."/>
            <person name="La Ragione R."/>
            <person name="Hildebrand F."/>
            <person name="Pallen M.J."/>
        </authorList>
    </citation>
    <scope>NUCLEOTIDE SEQUENCE</scope>
    <source>
        <strain evidence="7">ChiGjej3B3-5194</strain>
    </source>
</reference>
<dbReference type="PROSITE" id="PS51900">
    <property type="entry name" value="CB"/>
    <property type="match status" value="1"/>
</dbReference>
<evidence type="ECO:0000256" key="1">
    <source>
        <dbReference type="ARBA" id="ARBA00008857"/>
    </source>
</evidence>
<dbReference type="PANTHER" id="PTHR30629:SF2">
    <property type="entry name" value="PROPHAGE INTEGRASE INTS-RELATED"/>
    <property type="match status" value="1"/>
</dbReference>
<feature type="domain" description="Core-binding (CB)" evidence="6">
    <location>
        <begin position="93"/>
        <end position="169"/>
    </location>
</feature>
<evidence type="ECO:0000256" key="4">
    <source>
        <dbReference type="ARBA" id="ARBA00023172"/>
    </source>
</evidence>